<sequence>MAKQSSKDRVAEAAAAVGLNITITLMPESTRTAEEAAKACKCTVGQIVKSLIFQREDTEELVLLLIAGDRQADLEAAAQIVGGPLTRADARHVRKVTGFAIGGVAPLGHLSPIPVYMDASLLTHDLVWAAAGAPNAVFAVNPQALKEAISAHVMG</sequence>
<accession>A0A1U7JF63</accession>
<dbReference type="RefSeq" id="WP_028481690.1">
    <property type="nucleotide sequence ID" value="NZ_LVVZ01000020.1"/>
</dbReference>
<dbReference type="InterPro" id="IPR007214">
    <property type="entry name" value="YbaK/aa-tRNA-synth-assoc-dom"/>
</dbReference>
<evidence type="ECO:0000313" key="3">
    <source>
        <dbReference type="Proteomes" id="UP000185783"/>
    </source>
</evidence>
<dbReference type="InterPro" id="IPR036754">
    <property type="entry name" value="YbaK/aa-tRNA-synt-asso_dom_sf"/>
</dbReference>
<dbReference type="PANTHER" id="PTHR30411:SF1">
    <property type="entry name" value="CYTOPLASMIC PROTEIN"/>
    <property type="match status" value="1"/>
</dbReference>
<feature type="domain" description="YbaK/aminoacyl-tRNA synthetase-associated" evidence="1">
    <location>
        <begin position="28"/>
        <end position="146"/>
    </location>
</feature>
<gene>
    <name evidence="2" type="ORF">A3843_13940</name>
</gene>
<dbReference type="Pfam" id="PF04073">
    <property type="entry name" value="tRNA_edit"/>
    <property type="match status" value="1"/>
</dbReference>
<protein>
    <recommendedName>
        <fullName evidence="1">YbaK/aminoacyl-tRNA synthetase-associated domain-containing protein</fullName>
    </recommendedName>
</protein>
<reference evidence="2 3" key="1">
    <citation type="submission" date="2016-03" db="EMBL/GenBank/DDBJ databases">
        <title>Genome sequence of Nesiotobacter sp. nov., a moderately halophilic alphaproteobacterium isolated from the Yellow Sea, China.</title>
        <authorList>
            <person name="Zhang G."/>
            <person name="Zhang R."/>
        </authorList>
    </citation>
    <scope>NUCLEOTIDE SEQUENCE [LARGE SCALE GENOMIC DNA]</scope>
    <source>
        <strain evidence="2 3">WB1-6</strain>
    </source>
</reference>
<dbReference type="EMBL" id="LVVZ01000020">
    <property type="protein sequence ID" value="OKL43324.1"/>
    <property type="molecule type" value="Genomic_DNA"/>
</dbReference>
<dbReference type="GO" id="GO:0002161">
    <property type="term" value="F:aminoacyl-tRNA deacylase activity"/>
    <property type="evidence" value="ECO:0007669"/>
    <property type="project" value="InterPro"/>
</dbReference>
<proteinExistence type="predicted"/>
<dbReference type="AlphaFoldDB" id="A0A1U7JF63"/>
<evidence type="ECO:0000313" key="2">
    <source>
        <dbReference type="EMBL" id="OKL43324.1"/>
    </source>
</evidence>
<dbReference type="SUPFAM" id="SSF55826">
    <property type="entry name" value="YbaK/ProRS associated domain"/>
    <property type="match status" value="1"/>
</dbReference>
<organism evidence="2 3">
    <name type="scientific">Pseudovibrio exalbescens</name>
    <dbReference type="NCBI Taxonomy" id="197461"/>
    <lineage>
        <taxon>Bacteria</taxon>
        <taxon>Pseudomonadati</taxon>
        <taxon>Pseudomonadota</taxon>
        <taxon>Alphaproteobacteria</taxon>
        <taxon>Hyphomicrobiales</taxon>
        <taxon>Stappiaceae</taxon>
        <taxon>Pseudovibrio</taxon>
    </lineage>
</organism>
<keyword evidence="3" id="KW-1185">Reference proteome</keyword>
<name>A0A1U7JF63_9HYPH</name>
<dbReference type="CDD" id="cd04333">
    <property type="entry name" value="ProX_deacylase"/>
    <property type="match status" value="1"/>
</dbReference>
<dbReference type="Gene3D" id="3.90.960.10">
    <property type="entry name" value="YbaK/aminoacyl-tRNA synthetase-associated domain"/>
    <property type="match status" value="1"/>
</dbReference>
<dbReference type="Proteomes" id="UP000185783">
    <property type="component" value="Unassembled WGS sequence"/>
</dbReference>
<dbReference type="PANTHER" id="PTHR30411">
    <property type="entry name" value="CYTOPLASMIC PROTEIN"/>
    <property type="match status" value="1"/>
</dbReference>
<evidence type="ECO:0000259" key="1">
    <source>
        <dbReference type="Pfam" id="PF04073"/>
    </source>
</evidence>
<comment type="caution">
    <text evidence="2">The sequence shown here is derived from an EMBL/GenBank/DDBJ whole genome shotgun (WGS) entry which is preliminary data.</text>
</comment>
<dbReference type="STRING" id="197461.A3843_13940"/>